<keyword evidence="2" id="KW-1185">Reference proteome</keyword>
<reference evidence="1 2" key="1">
    <citation type="journal article" date="2019" name="Commun. Biol.">
        <title>The bagworm genome reveals a unique fibroin gene that provides high tensile strength.</title>
        <authorList>
            <person name="Kono N."/>
            <person name="Nakamura H."/>
            <person name="Ohtoshi R."/>
            <person name="Tomita M."/>
            <person name="Numata K."/>
            <person name="Arakawa K."/>
        </authorList>
    </citation>
    <scope>NUCLEOTIDE SEQUENCE [LARGE SCALE GENOMIC DNA]</scope>
</reference>
<dbReference type="EMBL" id="BGZK01001088">
    <property type="protein sequence ID" value="GBP70859.1"/>
    <property type="molecule type" value="Genomic_DNA"/>
</dbReference>
<proteinExistence type="predicted"/>
<dbReference type="AlphaFoldDB" id="A0A4C1Y8H1"/>
<protein>
    <submittedName>
        <fullName evidence="1">Uncharacterized protein</fullName>
    </submittedName>
</protein>
<comment type="caution">
    <text evidence="1">The sequence shown here is derived from an EMBL/GenBank/DDBJ whole genome shotgun (WGS) entry which is preliminary data.</text>
</comment>
<gene>
    <name evidence="1" type="ORF">EVAR_53523_1</name>
</gene>
<accession>A0A4C1Y8H1</accession>
<sequence>MTVAESDGLPYLLPLGEGYPYITSNIDVADGLVNRAIGVLRHIERQQSNVYDHSAEAEPSTSTTFPAFRENIITLWLEFATTTTGASAKIKCRRHLQSKSNTLPTGC</sequence>
<dbReference type="OrthoDB" id="416437at2759"/>
<evidence type="ECO:0000313" key="1">
    <source>
        <dbReference type="EMBL" id="GBP70859.1"/>
    </source>
</evidence>
<dbReference type="Proteomes" id="UP000299102">
    <property type="component" value="Unassembled WGS sequence"/>
</dbReference>
<evidence type="ECO:0000313" key="2">
    <source>
        <dbReference type="Proteomes" id="UP000299102"/>
    </source>
</evidence>
<organism evidence="1 2">
    <name type="scientific">Eumeta variegata</name>
    <name type="common">Bagworm moth</name>
    <name type="synonym">Eumeta japonica</name>
    <dbReference type="NCBI Taxonomy" id="151549"/>
    <lineage>
        <taxon>Eukaryota</taxon>
        <taxon>Metazoa</taxon>
        <taxon>Ecdysozoa</taxon>
        <taxon>Arthropoda</taxon>
        <taxon>Hexapoda</taxon>
        <taxon>Insecta</taxon>
        <taxon>Pterygota</taxon>
        <taxon>Neoptera</taxon>
        <taxon>Endopterygota</taxon>
        <taxon>Lepidoptera</taxon>
        <taxon>Glossata</taxon>
        <taxon>Ditrysia</taxon>
        <taxon>Tineoidea</taxon>
        <taxon>Psychidae</taxon>
        <taxon>Oiketicinae</taxon>
        <taxon>Eumeta</taxon>
    </lineage>
</organism>
<name>A0A4C1Y8H1_EUMVA</name>